<proteinExistence type="predicted"/>
<organism evidence="1">
    <name type="scientific">hydrothermal vent metagenome</name>
    <dbReference type="NCBI Taxonomy" id="652676"/>
    <lineage>
        <taxon>unclassified sequences</taxon>
        <taxon>metagenomes</taxon>
        <taxon>ecological metagenomes</taxon>
    </lineage>
</organism>
<evidence type="ECO:0000313" key="1">
    <source>
        <dbReference type="EMBL" id="VAX16937.1"/>
    </source>
</evidence>
<dbReference type="PANTHER" id="PTHR12526">
    <property type="entry name" value="GLYCOSYLTRANSFERASE"/>
    <property type="match status" value="1"/>
</dbReference>
<reference evidence="1" key="1">
    <citation type="submission" date="2018-06" db="EMBL/GenBank/DDBJ databases">
        <authorList>
            <person name="Zhirakovskaya E."/>
        </authorList>
    </citation>
    <scope>NUCLEOTIDE SEQUENCE</scope>
</reference>
<dbReference type="AlphaFoldDB" id="A0A3B1CJM3"/>
<dbReference type="PANTHER" id="PTHR12526:SF627">
    <property type="entry name" value="D-RHAMNOSYLTRANSFERASE WBPZ"/>
    <property type="match status" value="1"/>
</dbReference>
<evidence type="ECO:0008006" key="2">
    <source>
        <dbReference type="Google" id="ProtNLM"/>
    </source>
</evidence>
<sequence length="342" mass="38027">MRILSFNWHEPYISLMAKTGHSFDIAEPERGRMGARRWDTRMRPAPANVSIVSQADGLKNLDRQLYDLVVCHNFADMALVADRSCPVILLFHNKLSAEIAIGADTVRRADYLADVTRLAGKADMLVFVSESKRDDWGFTTDTIKNSPAMVILPGIDAGDFPEYQGDIPKALRIGNYMKEREATLGYSTQEKIIDGFDNTLLGVNPNIDRSIAPENYDDLKSYFVHHRFYLNTTVDGFEDGYNLAMLEAMASGMPIVSTANKTSPITDGVEGFVSDDRGYLRRKIGELMADRGLARRMGARAKTKALEMFGIDKFKTAWNKAFGAAASKRAQKAYGAGEKQAE</sequence>
<protein>
    <recommendedName>
        <fullName evidence="2">Glycosyltransferase</fullName>
    </recommendedName>
</protein>
<dbReference type="Gene3D" id="3.40.50.2000">
    <property type="entry name" value="Glycogen Phosphorylase B"/>
    <property type="match status" value="1"/>
</dbReference>
<dbReference type="Pfam" id="PF13692">
    <property type="entry name" value="Glyco_trans_1_4"/>
    <property type="match status" value="1"/>
</dbReference>
<gene>
    <name evidence="1" type="ORF">MNBD_NITROSPINAE04-118</name>
</gene>
<dbReference type="SUPFAM" id="SSF53756">
    <property type="entry name" value="UDP-Glycosyltransferase/glycogen phosphorylase"/>
    <property type="match status" value="1"/>
</dbReference>
<name>A0A3B1CJM3_9ZZZZ</name>
<accession>A0A3B1CJM3</accession>
<dbReference type="EMBL" id="UOGA01000081">
    <property type="protein sequence ID" value="VAX16937.1"/>
    <property type="molecule type" value="Genomic_DNA"/>
</dbReference>